<feature type="signal peptide" evidence="10">
    <location>
        <begin position="1"/>
        <end position="41"/>
    </location>
</feature>
<feature type="chain" id="PRO_5028219335" evidence="10">
    <location>
        <begin position="42"/>
        <end position="232"/>
    </location>
</feature>
<keyword evidence="7" id="KW-0325">Glycoprotein</keyword>
<evidence type="ECO:0000256" key="2">
    <source>
        <dbReference type="ARBA" id="ARBA00022692"/>
    </source>
</evidence>
<dbReference type="PANTHER" id="PTHR11494:SF9">
    <property type="entry name" value="SI:DKEY-1H24.6"/>
    <property type="match status" value="1"/>
</dbReference>
<evidence type="ECO:0000256" key="1">
    <source>
        <dbReference type="ARBA" id="ARBA00004479"/>
    </source>
</evidence>
<keyword evidence="6" id="KW-1015">Disulfide bond</keyword>
<keyword evidence="5 9" id="KW-0472">Membrane</keyword>
<sequence>MRDGLEALHSAGGTFTRVVSAVKMGLCWRFVVLLCCSVSEAALSHGTCVCKGTLEAVREAGGEVHVPCPNVDGEIKAFDLFKDDALMSTTQCNKTSDGTGLDCTQSKDNVIMHETQPLSISFVLTNHSQGIYKCKGKVIFPPPYKKIPSEVQVHVVELQYKTDQNRKPELPWIWIVAVSVFIIYSVTLTIIALVYWRKLKTLDSQSDYMNTKPRAPRGFKKRGVQNPMPRYI</sequence>
<evidence type="ECO:0000256" key="5">
    <source>
        <dbReference type="ARBA" id="ARBA00023136"/>
    </source>
</evidence>
<evidence type="ECO:0000313" key="12">
    <source>
        <dbReference type="RefSeq" id="XP_029030470.1"/>
    </source>
</evidence>
<dbReference type="GO" id="GO:0042129">
    <property type="term" value="P:regulation of T cell proliferation"/>
    <property type="evidence" value="ECO:0007669"/>
    <property type="project" value="InterPro"/>
</dbReference>
<dbReference type="RefSeq" id="XP_029030470.1">
    <property type="nucleotide sequence ID" value="XM_029174637.3"/>
</dbReference>
<protein>
    <submittedName>
        <fullName evidence="12">Uncharacterized protein si:dkey-1h24.6</fullName>
    </submittedName>
</protein>
<comment type="subcellular location">
    <subcellularLocation>
        <location evidence="1">Membrane</location>
        <topology evidence="1">Single-pass type I membrane protein</topology>
    </subcellularLocation>
</comment>
<gene>
    <name evidence="12" type="primary">si:dkey-1h24.6</name>
</gene>
<keyword evidence="8" id="KW-0393">Immunoglobulin domain</keyword>
<reference evidence="12" key="1">
    <citation type="submission" date="2025-08" db="UniProtKB">
        <authorList>
            <consortium name="RefSeq"/>
        </authorList>
    </citation>
    <scope>IDENTIFICATION</scope>
</reference>
<organism evidence="11 12">
    <name type="scientific">Betta splendens</name>
    <name type="common">Siamese fighting fish</name>
    <dbReference type="NCBI Taxonomy" id="158456"/>
    <lineage>
        <taxon>Eukaryota</taxon>
        <taxon>Metazoa</taxon>
        <taxon>Chordata</taxon>
        <taxon>Craniata</taxon>
        <taxon>Vertebrata</taxon>
        <taxon>Euteleostomi</taxon>
        <taxon>Actinopterygii</taxon>
        <taxon>Neopterygii</taxon>
        <taxon>Teleostei</taxon>
        <taxon>Neoteleostei</taxon>
        <taxon>Acanthomorphata</taxon>
        <taxon>Anabantaria</taxon>
        <taxon>Anabantiformes</taxon>
        <taxon>Anabantoidei</taxon>
        <taxon>Osphronemidae</taxon>
        <taxon>Betta</taxon>
    </lineage>
</organism>
<evidence type="ECO:0000256" key="6">
    <source>
        <dbReference type="ARBA" id="ARBA00023157"/>
    </source>
</evidence>
<evidence type="ECO:0000256" key="3">
    <source>
        <dbReference type="ARBA" id="ARBA00022729"/>
    </source>
</evidence>
<dbReference type="InterPro" id="IPR040216">
    <property type="entry name" value="CTLA4/CD28"/>
</dbReference>
<evidence type="ECO:0000256" key="7">
    <source>
        <dbReference type="ARBA" id="ARBA00023180"/>
    </source>
</evidence>
<keyword evidence="11" id="KW-1185">Reference proteome</keyword>
<dbReference type="GO" id="GO:0009897">
    <property type="term" value="C:external side of plasma membrane"/>
    <property type="evidence" value="ECO:0007669"/>
    <property type="project" value="TreeGrafter"/>
</dbReference>
<dbReference type="OrthoDB" id="8654606at2759"/>
<dbReference type="GO" id="GO:0050852">
    <property type="term" value="P:T cell receptor signaling pathway"/>
    <property type="evidence" value="ECO:0007669"/>
    <property type="project" value="TreeGrafter"/>
</dbReference>
<feature type="transmembrane region" description="Helical" evidence="9">
    <location>
        <begin position="172"/>
        <end position="196"/>
    </location>
</feature>
<proteinExistence type="predicted"/>
<accession>A0A6P7PT90</accession>
<keyword evidence="3 10" id="KW-0732">Signal</keyword>
<dbReference type="InParanoid" id="A0A6P7PT90"/>
<evidence type="ECO:0000313" key="11">
    <source>
        <dbReference type="Proteomes" id="UP000515150"/>
    </source>
</evidence>
<dbReference type="AlphaFoldDB" id="A0A6P7PT90"/>
<keyword evidence="4 9" id="KW-1133">Transmembrane helix</keyword>
<evidence type="ECO:0000256" key="8">
    <source>
        <dbReference type="ARBA" id="ARBA00023319"/>
    </source>
</evidence>
<dbReference type="Proteomes" id="UP000515150">
    <property type="component" value="Chromosome 2"/>
</dbReference>
<dbReference type="PANTHER" id="PTHR11494">
    <property type="entry name" value="CYTOTOXIC T-LYMPHOCYTE PROTEIN"/>
    <property type="match status" value="1"/>
</dbReference>
<name>A0A6P7PT90_BETSP</name>
<dbReference type="KEGG" id="bspl:114870031"/>
<evidence type="ECO:0000256" key="4">
    <source>
        <dbReference type="ARBA" id="ARBA00022989"/>
    </source>
</evidence>
<evidence type="ECO:0000256" key="9">
    <source>
        <dbReference type="SAM" id="Phobius"/>
    </source>
</evidence>
<dbReference type="GeneID" id="114870031"/>
<keyword evidence="2 9" id="KW-0812">Transmembrane</keyword>
<evidence type="ECO:0000256" key="10">
    <source>
        <dbReference type="SAM" id="SignalP"/>
    </source>
</evidence>